<evidence type="ECO:0000313" key="7">
    <source>
        <dbReference type="Proteomes" id="UP001431783"/>
    </source>
</evidence>
<keyword evidence="2 4" id="KW-0328">Glycosyltransferase</keyword>
<feature type="signal peptide" evidence="5">
    <location>
        <begin position="1"/>
        <end position="21"/>
    </location>
</feature>
<dbReference type="InterPro" id="IPR002213">
    <property type="entry name" value="UDP_glucos_trans"/>
</dbReference>
<dbReference type="Pfam" id="PF00201">
    <property type="entry name" value="UDPGT"/>
    <property type="match status" value="1"/>
</dbReference>
<dbReference type="PROSITE" id="PS00375">
    <property type="entry name" value="UDPGT"/>
    <property type="match status" value="1"/>
</dbReference>
<keyword evidence="3 4" id="KW-0808">Transferase</keyword>
<comment type="caution">
    <text evidence="6">The sequence shown here is derived from an EMBL/GenBank/DDBJ whole genome shotgun (WGS) entry which is preliminary data.</text>
</comment>
<comment type="catalytic activity">
    <reaction evidence="5">
        <text>glucuronate acceptor + UDP-alpha-D-glucuronate = acceptor beta-D-glucuronoside + UDP + H(+)</text>
        <dbReference type="Rhea" id="RHEA:21032"/>
        <dbReference type="ChEBI" id="CHEBI:15378"/>
        <dbReference type="ChEBI" id="CHEBI:58052"/>
        <dbReference type="ChEBI" id="CHEBI:58223"/>
        <dbReference type="ChEBI" id="CHEBI:132367"/>
        <dbReference type="ChEBI" id="CHEBI:132368"/>
        <dbReference type="EC" id="2.4.1.17"/>
    </reaction>
</comment>
<evidence type="ECO:0000256" key="3">
    <source>
        <dbReference type="ARBA" id="ARBA00022679"/>
    </source>
</evidence>
<dbReference type="GO" id="GO:0016020">
    <property type="term" value="C:membrane"/>
    <property type="evidence" value="ECO:0007669"/>
    <property type="project" value="UniProtKB-SubCell"/>
</dbReference>
<sequence length="417" mass="47631">MRCFLNIIFIVLLNFSGLTHGYNILAVFTHPGKSHQWIFSPIVRTLSEKGHKLTVISHDSFKISNANYKEIVLSDPESVGHDVVDLSIWLKLPRWIVQSCNAYILVTEGLKACNQTLSNKDVQKLLHSDEKFDLIFSELFNNECVQSFVHKFQAPLVGISSSTMMPWHNDRFANPDNPSYIPNNHLWFSNKMGFFDRLTNLIGNFYYHMMYQLYFESNKALLEHHLGTKIPDLAAMTRNTSLILINSHFSFSFSRPLVPGVVEIGGIHMQSAEKKLPENIEKFINGSTHGVIYFSMGSMIKGHTFPQEKREEFLRAFARLPQRVLWKWENETMPGKPDNVMIQKWMPQFDILSHPNVKAFISHGGLLGTTEAIHCGVPMMIMPQFGDQHTNARAVEANGGGVILYLRDATEEKVYQN</sequence>
<accession>A0AAW1TR67</accession>
<dbReference type="AlphaFoldDB" id="A0AAW1TR67"/>
<proteinExistence type="inferred from homology"/>
<dbReference type="InterPro" id="IPR035595">
    <property type="entry name" value="UDP_glycos_trans_CS"/>
</dbReference>
<keyword evidence="7" id="KW-1185">Reference proteome</keyword>
<reference evidence="6 7" key="1">
    <citation type="submission" date="2023-03" db="EMBL/GenBank/DDBJ databases">
        <title>Genome insight into feeding habits of ladybird beetles.</title>
        <authorList>
            <person name="Li H.-S."/>
            <person name="Huang Y.-H."/>
            <person name="Pang H."/>
        </authorList>
    </citation>
    <scope>NUCLEOTIDE SEQUENCE [LARGE SCALE GENOMIC DNA]</scope>
    <source>
        <strain evidence="6">SYSU_2023b</strain>
        <tissue evidence="6">Whole body</tissue>
    </source>
</reference>
<dbReference type="InterPro" id="IPR050271">
    <property type="entry name" value="UDP-glycosyltransferase"/>
</dbReference>
<dbReference type="GO" id="GO:0015020">
    <property type="term" value="F:glucuronosyltransferase activity"/>
    <property type="evidence" value="ECO:0007669"/>
    <property type="project" value="UniProtKB-EC"/>
</dbReference>
<gene>
    <name evidence="6" type="ORF">WA026_009880</name>
</gene>
<name>A0AAW1TR67_9CUCU</name>
<dbReference type="SUPFAM" id="SSF53756">
    <property type="entry name" value="UDP-Glycosyltransferase/glycogen phosphorylase"/>
    <property type="match status" value="1"/>
</dbReference>
<evidence type="ECO:0000256" key="5">
    <source>
        <dbReference type="RuleBase" id="RU362059"/>
    </source>
</evidence>
<dbReference type="PANTHER" id="PTHR48043:SF114">
    <property type="entry name" value="IP04436P-RELATED"/>
    <property type="match status" value="1"/>
</dbReference>
<evidence type="ECO:0000313" key="6">
    <source>
        <dbReference type="EMBL" id="KAK9870918.1"/>
    </source>
</evidence>
<dbReference type="FunFam" id="3.40.50.2000:FF:000050">
    <property type="entry name" value="UDP-glucuronosyltransferase"/>
    <property type="match status" value="1"/>
</dbReference>
<evidence type="ECO:0000256" key="1">
    <source>
        <dbReference type="ARBA" id="ARBA00009995"/>
    </source>
</evidence>
<keyword evidence="5" id="KW-0732">Signal</keyword>
<dbReference type="PANTHER" id="PTHR48043">
    <property type="entry name" value="EG:EG0003.4 PROTEIN-RELATED"/>
    <property type="match status" value="1"/>
</dbReference>
<dbReference type="EMBL" id="JARQZJ010000004">
    <property type="protein sequence ID" value="KAK9870918.1"/>
    <property type="molecule type" value="Genomic_DNA"/>
</dbReference>
<comment type="subcellular location">
    <subcellularLocation>
        <location evidence="5">Membrane</location>
        <topology evidence="5">Single-pass membrane protein</topology>
    </subcellularLocation>
</comment>
<dbReference type="CDD" id="cd03784">
    <property type="entry name" value="GT1_Gtf-like"/>
    <property type="match status" value="1"/>
</dbReference>
<organism evidence="6 7">
    <name type="scientific">Henosepilachna vigintioctopunctata</name>
    <dbReference type="NCBI Taxonomy" id="420089"/>
    <lineage>
        <taxon>Eukaryota</taxon>
        <taxon>Metazoa</taxon>
        <taxon>Ecdysozoa</taxon>
        <taxon>Arthropoda</taxon>
        <taxon>Hexapoda</taxon>
        <taxon>Insecta</taxon>
        <taxon>Pterygota</taxon>
        <taxon>Neoptera</taxon>
        <taxon>Endopterygota</taxon>
        <taxon>Coleoptera</taxon>
        <taxon>Polyphaga</taxon>
        <taxon>Cucujiformia</taxon>
        <taxon>Coccinelloidea</taxon>
        <taxon>Coccinellidae</taxon>
        <taxon>Epilachninae</taxon>
        <taxon>Epilachnini</taxon>
        <taxon>Henosepilachna</taxon>
    </lineage>
</organism>
<comment type="similarity">
    <text evidence="1 4">Belongs to the UDP-glycosyltransferase family.</text>
</comment>
<dbReference type="EC" id="2.4.1.17" evidence="5"/>
<dbReference type="Gene3D" id="3.40.50.2000">
    <property type="entry name" value="Glycogen Phosphorylase B"/>
    <property type="match status" value="1"/>
</dbReference>
<feature type="chain" id="PRO_5043094815" description="UDP-glucuronosyltransferase" evidence="5">
    <location>
        <begin position="22"/>
        <end position="417"/>
    </location>
</feature>
<protein>
    <recommendedName>
        <fullName evidence="5">UDP-glucuronosyltransferase</fullName>
        <ecNumber evidence="5">2.4.1.17</ecNumber>
    </recommendedName>
</protein>
<evidence type="ECO:0000256" key="2">
    <source>
        <dbReference type="ARBA" id="ARBA00022676"/>
    </source>
</evidence>
<evidence type="ECO:0000256" key="4">
    <source>
        <dbReference type="RuleBase" id="RU003718"/>
    </source>
</evidence>
<dbReference type="Proteomes" id="UP001431783">
    <property type="component" value="Unassembled WGS sequence"/>
</dbReference>